<sequence length="52" mass="5588">MKVDGTLDAKVNFNDKKATILFDDEKTNVSALIKATLEAGYPSTEAVKESGL</sequence>
<dbReference type="PRINTS" id="PR00946">
    <property type="entry name" value="HGSCAVENGER"/>
</dbReference>
<accession>A0ABP7MUU6</accession>
<dbReference type="InterPro" id="IPR001802">
    <property type="entry name" value="MerP/CopZ"/>
</dbReference>
<dbReference type="Pfam" id="PF00403">
    <property type="entry name" value="HMA"/>
    <property type="match status" value="1"/>
</dbReference>
<organism evidence="2 3">
    <name type="scientific">Litoribacillus peritrichatus</name>
    <dbReference type="NCBI Taxonomy" id="718191"/>
    <lineage>
        <taxon>Bacteria</taxon>
        <taxon>Pseudomonadati</taxon>
        <taxon>Pseudomonadota</taxon>
        <taxon>Gammaproteobacteria</taxon>
        <taxon>Oceanospirillales</taxon>
        <taxon>Oceanospirillaceae</taxon>
        <taxon>Litoribacillus</taxon>
    </lineage>
</organism>
<dbReference type="InterPro" id="IPR036163">
    <property type="entry name" value="HMA_dom_sf"/>
</dbReference>
<proteinExistence type="predicted"/>
<evidence type="ECO:0000259" key="1">
    <source>
        <dbReference type="PROSITE" id="PS50846"/>
    </source>
</evidence>
<comment type="caution">
    <text evidence="2">The sequence shown here is derived from an EMBL/GenBank/DDBJ whole genome shotgun (WGS) entry which is preliminary data.</text>
</comment>
<protein>
    <recommendedName>
        <fullName evidence="1">HMA domain-containing protein</fullName>
    </recommendedName>
</protein>
<evidence type="ECO:0000313" key="3">
    <source>
        <dbReference type="Proteomes" id="UP001501565"/>
    </source>
</evidence>
<dbReference type="InterPro" id="IPR006121">
    <property type="entry name" value="HMA_dom"/>
</dbReference>
<feature type="domain" description="HMA" evidence="1">
    <location>
        <begin position="1"/>
        <end position="44"/>
    </location>
</feature>
<dbReference type="Gene3D" id="3.30.70.100">
    <property type="match status" value="1"/>
</dbReference>
<dbReference type="SUPFAM" id="SSF55008">
    <property type="entry name" value="HMA, heavy metal-associated domain"/>
    <property type="match status" value="1"/>
</dbReference>
<dbReference type="PROSITE" id="PS50846">
    <property type="entry name" value="HMA_2"/>
    <property type="match status" value="1"/>
</dbReference>
<dbReference type="CDD" id="cd00371">
    <property type="entry name" value="HMA"/>
    <property type="match status" value="1"/>
</dbReference>
<gene>
    <name evidence="2" type="ORF">GCM10022277_29160</name>
</gene>
<dbReference type="Proteomes" id="UP001501565">
    <property type="component" value="Unassembled WGS sequence"/>
</dbReference>
<dbReference type="EMBL" id="BAABBN010000007">
    <property type="protein sequence ID" value="GAA3930613.1"/>
    <property type="molecule type" value="Genomic_DNA"/>
</dbReference>
<keyword evidence="3" id="KW-1185">Reference proteome</keyword>
<evidence type="ECO:0000313" key="2">
    <source>
        <dbReference type="EMBL" id="GAA3930613.1"/>
    </source>
</evidence>
<name>A0ABP7MUU6_9GAMM</name>
<reference evidence="3" key="1">
    <citation type="journal article" date="2019" name="Int. J. Syst. Evol. Microbiol.">
        <title>The Global Catalogue of Microorganisms (GCM) 10K type strain sequencing project: providing services to taxonomists for standard genome sequencing and annotation.</title>
        <authorList>
            <consortium name="The Broad Institute Genomics Platform"/>
            <consortium name="The Broad Institute Genome Sequencing Center for Infectious Disease"/>
            <person name="Wu L."/>
            <person name="Ma J."/>
        </authorList>
    </citation>
    <scope>NUCLEOTIDE SEQUENCE [LARGE SCALE GENOMIC DNA]</scope>
    <source>
        <strain evidence="3">JCM 17551</strain>
    </source>
</reference>